<feature type="signal peptide" evidence="1">
    <location>
        <begin position="1"/>
        <end position="26"/>
    </location>
</feature>
<evidence type="ECO:0000256" key="1">
    <source>
        <dbReference type="SAM" id="SignalP"/>
    </source>
</evidence>
<protein>
    <submittedName>
        <fullName evidence="3">LPS export ABC transporter periplasmic protein LptC</fullName>
    </submittedName>
    <submittedName>
        <fullName evidence="2">Lipopolysaccharide-assembly, LptC-related family protein</fullName>
    </submittedName>
</protein>
<dbReference type="STRING" id="237258.SAMN04489756_1144"/>
<sequence length="197" mass="22729">MQKKFSRILFKNIVTFSGLAIFFALTSCEEDLAKVNDKKSTNFASRIIYNADIVKKDSGMVKVRFKAPLLEEYEFVDTPYVVVRKGLYLEFYDSKKPKTPGKLWAKYAKMIDKKQFYEARGNVKVINNEGQTFAMQSIYWDKAKQRMYTKDTVFITDKDGSIFVAANGMNAKDDFSEYTFYNNSGDFNVKKMPNSGN</sequence>
<evidence type="ECO:0000313" key="3">
    <source>
        <dbReference type="EMBL" id="PPZ91822.1"/>
    </source>
</evidence>
<evidence type="ECO:0000313" key="5">
    <source>
        <dbReference type="Proteomes" id="UP000238565"/>
    </source>
</evidence>
<organism evidence="2 4">
    <name type="scientific">Cloacibacterium normanense</name>
    <dbReference type="NCBI Taxonomy" id="237258"/>
    <lineage>
        <taxon>Bacteria</taxon>
        <taxon>Pseudomonadati</taxon>
        <taxon>Bacteroidota</taxon>
        <taxon>Flavobacteriia</taxon>
        <taxon>Flavobacteriales</taxon>
        <taxon>Weeksellaceae</taxon>
    </lineage>
</organism>
<reference evidence="2 4" key="1">
    <citation type="submission" date="2016-09" db="EMBL/GenBank/DDBJ databases">
        <authorList>
            <person name="Capua I."/>
            <person name="De Benedictis P."/>
            <person name="Joannis T."/>
            <person name="Lombin L.H."/>
            <person name="Cattoli G."/>
        </authorList>
    </citation>
    <scope>NUCLEOTIDE SEQUENCE [LARGE SCALE GENOMIC DNA]</scope>
    <source>
        <strain evidence="2 4">NRS-1</strain>
    </source>
</reference>
<name>A0A1E5UFW4_9FLAO</name>
<dbReference type="EMBL" id="MKGI01000028">
    <property type="protein sequence ID" value="OEL11727.1"/>
    <property type="molecule type" value="Genomic_DNA"/>
</dbReference>
<proteinExistence type="predicted"/>
<keyword evidence="1" id="KW-0732">Signal</keyword>
<dbReference type="Gene3D" id="2.60.450.10">
    <property type="entry name" value="Lipopolysaccharide (LPS) transport protein A like domain"/>
    <property type="match status" value="1"/>
</dbReference>
<accession>A0A1E5UFW4</accession>
<dbReference type="EMBL" id="PTPZ01000003">
    <property type="protein sequence ID" value="PPZ91822.1"/>
    <property type="molecule type" value="Genomic_DNA"/>
</dbReference>
<dbReference type="RefSeq" id="WP_069797716.1">
    <property type="nucleotide sequence ID" value="NZ_CP034157.1"/>
</dbReference>
<dbReference type="Proteomes" id="UP000238565">
    <property type="component" value="Unassembled WGS sequence"/>
</dbReference>
<feature type="chain" id="PRO_5036306944" evidence="1">
    <location>
        <begin position="27"/>
        <end position="197"/>
    </location>
</feature>
<dbReference type="Proteomes" id="UP000095601">
    <property type="component" value="Unassembled WGS sequence"/>
</dbReference>
<dbReference type="KEGG" id="cnr:EB819_02750"/>
<dbReference type="OrthoDB" id="9812080at2"/>
<comment type="caution">
    <text evidence="2">The sequence shown here is derived from an EMBL/GenBank/DDBJ whole genome shotgun (WGS) entry which is preliminary data.</text>
</comment>
<dbReference type="PROSITE" id="PS51257">
    <property type="entry name" value="PROKAR_LIPOPROTEIN"/>
    <property type="match status" value="1"/>
</dbReference>
<gene>
    <name evidence="2" type="ORF">BHF72_1866</name>
    <name evidence="3" type="ORF">C3729_07110</name>
</gene>
<evidence type="ECO:0000313" key="2">
    <source>
        <dbReference type="EMBL" id="OEL11727.1"/>
    </source>
</evidence>
<keyword evidence="4" id="KW-1185">Reference proteome</keyword>
<evidence type="ECO:0000313" key="4">
    <source>
        <dbReference type="Proteomes" id="UP000095601"/>
    </source>
</evidence>
<dbReference type="AlphaFoldDB" id="A0A1E5UFW4"/>
<reference evidence="3 5" key="2">
    <citation type="submission" date="2018-02" db="EMBL/GenBank/DDBJ databases">
        <title>Draft genome sequence of bacterial isolates from marine environment.</title>
        <authorList>
            <person name="Singh S.K."/>
            <person name="Hill R."/>
            <person name="Major S."/>
            <person name="Cai H."/>
            <person name="Li Y."/>
        </authorList>
    </citation>
    <scope>NUCLEOTIDE SEQUENCE [LARGE SCALE GENOMIC DNA]</scope>
    <source>
        <strain evidence="3 5">IMET F</strain>
    </source>
</reference>
<dbReference type="PATRIC" id="fig|237258.4.peg.1821"/>